<dbReference type="InterPro" id="IPR004398">
    <property type="entry name" value="RNA_MeTrfase_RsmD"/>
</dbReference>
<name>A0A2S9TE02_9BACT</name>
<keyword evidence="1 3" id="KW-0489">Methyltransferase</keyword>
<dbReference type="NCBIfam" id="TIGR00095">
    <property type="entry name" value="16S rRNA (guanine(966)-N(2))-methyltransferase RsmD"/>
    <property type="match status" value="1"/>
</dbReference>
<dbReference type="Proteomes" id="UP000239151">
    <property type="component" value="Unassembled WGS sequence"/>
</dbReference>
<dbReference type="PANTHER" id="PTHR43542:SF1">
    <property type="entry name" value="METHYLTRANSFERASE"/>
    <property type="match status" value="1"/>
</dbReference>
<dbReference type="Gene3D" id="3.40.50.150">
    <property type="entry name" value="Vaccinia Virus protein VP39"/>
    <property type="match status" value="1"/>
</dbReference>
<evidence type="ECO:0000313" key="4">
    <source>
        <dbReference type="Proteomes" id="UP000239151"/>
    </source>
</evidence>
<dbReference type="AlphaFoldDB" id="A0A2S9TE02"/>
<keyword evidence="2 3" id="KW-0808">Transferase</keyword>
<dbReference type="GO" id="GO:0031167">
    <property type="term" value="P:rRNA methylation"/>
    <property type="evidence" value="ECO:0007669"/>
    <property type="project" value="InterPro"/>
</dbReference>
<dbReference type="InterPro" id="IPR029063">
    <property type="entry name" value="SAM-dependent_MTases_sf"/>
</dbReference>
<evidence type="ECO:0000256" key="1">
    <source>
        <dbReference type="ARBA" id="ARBA00022603"/>
    </source>
</evidence>
<evidence type="ECO:0000313" key="3">
    <source>
        <dbReference type="EMBL" id="PRM97039.1"/>
    </source>
</evidence>
<dbReference type="PIRSF" id="PIRSF004553">
    <property type="entry name" value="CHP00095"/>
    <property type="match status" value="1"/>
</dbReference>
<accession>A0A2S9TE02</accession>
<gene>
    <name evidence="3" type="primary">rsmD</name>
    <name evidence="3" type="ORF">CJ670_06000</name>
</gene>
<reference evidence="3 4" key="1">
    <citation type="submission" date="2017-09" db="EMBL/GenBank/DDBJ databases">
        <title>Reassesment of A. cryaerophilus.</title>
        <authorList>
            <person name="Perez-Cataluna A."/>
            <person name="Collado L."/>
            <person name="Salgado O."/>
            <person name="Lefinanco V."/>
            <person name="Figueras M.J."/>
        </authorList>
    </citation>
    <scope>NUCLEOTIDE SEQUENCE [LARGE SCALE GENOMIC DNA]</scope>
    <source>
        <strain evidence="3 4">LMG 9065</strain>
    </source>
</reference>
<protein>
    <submittedName>
        <fullName evidence="3">16S rRNA (Guanine(966)-N(2))-methyltransferase RsmD</fullName>
    </submittedName>
</protein>
<dbReference type="SUPFAM" id="SSF53335">
    <property type="entry name" value="S-adenosyl-L-methionine-dependent methyltransferases"/>
    <property type="match status" value="1"/>
</dbReference>
<organism evidence="3 4">
    <name type="scientific">Aliarcobacter cryaerophilus</name>
    <dbReference type="NCBI Taxonomy" id="28198"/>
    <lineage>
        <taxon>Bacteria</taxon>
        <taxon>Pseudomonadati</taxon>
        <taxon>Campylobacterota</taxon>
        <taxon>Epsilonproteobacteria</taxon>
        <taxon>Campylobacterales</taxon>
        <taxon>Arcobacteraceae</taxon>
        <taxon>Aliarcobacter</taxon>
    </lineage>
</organism>
<proteinExistence type="predicted"/>
<dbReference type="PANTHER" id="PTHR43542">
    <property type="entry name" value="METHYLTRANSFERASE"/>
    <property type="match status" value="1"/>
</dbReference>
<evidence type="ECO:0000256" key="2">
    <source>
        <dbReference type="ARBA" id="ARBA00022679"/>
    </source>
</evidence>
<dbReference type="GO" id="GO:0008168">
    <property type="term" value="F:methyltransferase activity"/>
    <property type="evidence" value="ECO:0007669"/>
    <property type="project" value="UniProtKB-KW"/>
</dbReference>
<comment type="caution">
    <text evidence="3">The sequence shown here is derived from an EMBL/GenBank/DDBJ whole genome shotgun (WGS) entry which is preliminary data.</text>
</comment>
<dbReference type="Pfam" id="PF03602">
    <property type="entry name" value="Cons_hypoth95"/>
    <property type="match status" value="1"/>
</dbReference>
<dbReference type="EMBL" id="NXGI01000012">
    <property type="protein sequence ID" value="PRM97039.1"/>
    <property type="molecule type" value="Genomic_DNA"/>
</dbReference>
<sequence length="206" mass="23357">MNETKQITKPTTIKPTTKIIAGAYKGKVLNLPSLDVTRSSKAVLKESVFNVLQFDIIDKIFIESFAGSGSIGLEAISRGAKRAYFIELDKKSYSILVKNCKSINIEKCQTIQGNTFVQTPLILDFLKNSKEEIVLYVDPPFDFRDGMEDVYDKSFRMIEAIENSNIFKIIIEHESKLEIPKILGKFSLEKTRKFGKSSLSYFSYKA</sequence>